<dbReference type="NCBIfam" id="TIGR01984">
    <property type="entry name" value="UbiH"/>
    <property type="match status" value="1"/>
</dbReference>
<dbReference type="GO" id="GO:0110142">
    <property type="term" value="C:ubiquinone biosynthesis complex"/>
    <property type="evidence" value="ECO:0007669"/>
    <property type="project" value="UniProtKB-ARBA"/>
</dbReference>
<comment type="subunit">
    <text evidence="8">Component of the Ubi complex metabolon, which regroups five ubiquinone biosynthesis proteins (UbiE, UbiF, UbiG, UbiH and UbiI) and two accessory factors (UbiK and the lipid-binding protein UbiJ).</text>
</comment>
<evidence type="ECO:0000259" key="9">
    <source>
        <dbReference type="Pfam" id="PF01494"/>
    </source>
</evidence>
<keyword evidence="4" id="KW-0285">Flavoprotein</keyword>
<sequence>MDASTPSTSASKDTSSTTSTYDVVIVGGAMAGATLALAIEHYTQTGLSVAVVEAAIPDNAHPGYDARSIALSYGSCDLLERIGIWHTLSPFATSIKNIHVSDQGHFGLTEMHADKEGLPFLGNVIELADAGRVFHRALEDAKGVTLFCPAMVSTIDRTQEGVTLTLNDGQTLHTKLLVAADGATSSCCDMVGIERHAHDFQQVALIANITTTLPHQGRAFERFTASGPLALLPMSEGRSSLVWCVPPEDAPDLLALSDHAFLAALQRAFGWRLGHLLHVGKRNMYPLILRQSNTLISHRVAVVGNAAQTLHPIAGQGFNLGLRDVVSLAEEITTAFKRNQDCGDISTLLRYQRRRTPDRDNTVAMTSGLVHGFSNTSAPLALGRNLGLASMSVFQGLKAPLLQRAMGLVER</sequence>
<dbReference type="NCBIfam" id="NF004356">
    <property type="entry name" value="PRK05732.1"/>
    <property type="match status" value="1"/>
</dbReference>
<dbReference type="OrthoDB" id="9769565at2"/>
<evidence type="ECO:0000256" key="6">
    <source>
        <dbReference type="ARBA" id="ARBA00023002"/>
    </source>
</evidence>
<dbReference type="GO" id="GO:0008681">
    <property type="term" value="F:2-octaprenyl-6-methoxyphenol hydroxylase activity"/>
    <property type="evidence" value="ECO:0007669"/>
    <property type="project" value="InterPro"/>
</dbReference>
<dbReference type="FunFam" id="3.50.50.60:FF:000021">
    <property type="entry name" value="Ubiquinone biosynthesis monooxygenase COQ6"/>
    <property type="match status" value="1"/>
</dbReference>
<evidence type="ECO:0000256" key="7">
    <source>
        <dbReference type="ARBA" id="ARBA00023033"/>
    </source>
</evidence>
<dbReference type="PRINTS" id="PR00420">
    <property type="entry name" value="RNGMNOXGNASE"/>
</dbReference>
<dbReference type="SUPFAM" id="SSF51905">
    <property type="entry name" value="FAD/NAD(P)-binding domain"/>
    <property type="match status" value="1"/>
</dbReference>
<dbReference type="PANTHER" id="PTHR43876">
    <property type="entry name" value="UBIQUINONE BIOSYNTHESIS MONOOXYGENASE COQ6, MITOCHONDRIAL"/>
    <property type="match status" value="1"/>
</dbReference>
<dbReference type="UniPathway" id="UPA00232"/>
<evidence type="ECO:0000256" key="2">
    <source>
        <dbReference type="ARBA" id="ARBA00004749"/>
    </source>
</evidence>
<accession>A0A1I5U784</accession>
<dbReference type="STRING" id="1121869.SAMN03084138_03506"/>
<evidence type="ECO:0000313" key="11">
    <source>
        <dbReference type="Proteomes" id="UP000182692"/>
    </source>
</evidence>
<evidence type="ECO:0000256" key="3">
    <source>
        <dbReference type="ARBA" id="ARBA00005349"/>
    </source>
</evidence>
<keyword evidence="7" id="KW-0503">Monooxygenase</keyword>
<evidence type="ECO:0000256" key="4">
    <source>
        <dbReference type="ARBA" id="ARBA00022630"/>
    </source>
</evidence>
<gene>
    <name evidence="10" type="ORF">SAMN03084138_03506</name>
</gene>
<comment type="similarity">
    <text evidence="3">Belongs to the UbiH/COQ6 family.</text>
</comment>
<protein>
    <submittedName>
        <fullName evidence="10">2-octaprenyl-6-methoxyphenol hydroxylase</fullName>
    </submittedName>
</protein>
<reference evidence="10 11" key="1">
    <citation type="submission" date="2016-10" db="EMBL/GenBank/DDBJ databases">
        <authorList>
            <person name="de Groot N.N."/>
        </authorList>
    </citation>
    <scope>NUCLEOTIDE SEQUENCE [LARGE SCALE GENOMIC DNA]</scope>
    <source>
        <strain evidence="10 11">DSM 15893</strain>
    </source>
</reference>
<name>A0A1I5U784_9GAMM</name>
<dbReference type="RefSeq" id="WP_074927959.1">
    <property type="nucleotide sequence ID" value="NZ_FOWR01000029.1"/>
</dbReference>
<comment type="cofactor">
    <cofactor evidence="1">
        <name>FAD</name>
        <dbReference type="ChEBI" id="CHEBI:57692"/>
    </cofactor>
</comment>
<dbReference type="InterPro" id="IPR002938">
    <property type="entry name" value="FAD-bd"/>
</dbReference>
<proteinExistence type="inferred from homology"/>
<dbReference type="EMBL" id="FOWR01000029">
    <property type="protein sequence ID" value="SFP91143.1"/>
    <property type="molecule type" value="Genomic_DNA"/>
</dbReference>
<feature type="domain" description="FAD-binding" evidence="9">
    <location>
        <begin position="21"/>
        <end position="357"/>
    </location>
</feature>
<dbReference type="AlphaFoldDB" id="A0A1I5U784"/>
<dbReference type="InterPro" id="IPR036188">
    <property type="entry name" value="FAD/NAD-bd_sf"/>
</dbReference>
<dbReference type="FunFam" id="3.50.50.60:FF:000123">
    <property type="entry name" value="2-octaprenyl-6-methoxyphenyl hydroxylase"/>
    <property type="match status" value="1"/>
</dbReference>
<keyword evidence="5" id="KW-0274">FAD</keyword>
<dbReference type="InterPro" id="IPR051205">
    <property type="entry name" value="UbiH/COQ6_monooxygenase"/>
</dbReference>
<dbReference type="InterPro" id="IPR011295">
    <property type="entry name" value="UbiH"/>
</dbReference>
<evidence type="ECO:0000256" key="8">
    <source>
        <dbReference type="ARBA" id="ARBA00065734"/>
    </source>
</evidence>
<dbReference type="PROSITE" id="PS01304">
    <property type="entry name" value="UBIH"/>
    <property type="match status" value="1"/>
</dbReference>
<organism evidence="10 11">
    <name type="scientific">Enterovibrio norvegicus DSM 15893</name>
    <dbReference type="NCBI Taxonomy" id="1121869"/>
    <lineage>
        <taxon>Bacteria</taxon>
        <taxon>Pseudomonadati</taxon>
        <taxon>Pseudomonadota</taxon>
        <taxon>Gammaproteobacteria</taxon>
        <taxon>Vibrionales</taxon>
        <taxon>Vibrionaceae</taxon>
        <taxon>Enterovibrio</taxon>
    </lineage>
</organism>
<comment type="pathway">
    <text evidence="2">Cofactor biosynthesis; ubiquinone biosynthesis.</text>
</comment>
<evidence type="ECO:0000256" key="5">
    <source>
        <dbReference type="ARBA" id="ARBA00022827"/>
    </source>
</evidence>
<dbReference type="InterPro" id="IPR018168">
    <property type="entry name" value="Ubi_Hdrlase_CS"/>
</dbReference>
<dbReference type="NCBIfam" id="TIGR01988">
    <property type="entry name" value="Ubi-OHases"/>
    <property type="match status" value="1"/>
</dbReference>
<dbReference type="Proteomes" id="UP000182692">
    <property type="component" value="Unassembled WGS sequence"/>
</dbReference>
<keyword evidence="6" id="KW-0560">Oxidoreductase</keyword>
<evidence type="ECO:0000256" key="1">
    <source>
        <dbReference type="ARBA" id="ARBA00001974"/>
    </source>
</evidence>
<dbReference type="PANTHER" id="PTHR43876:SF8">
    <property type="entry name" value="2-OCTAPRENYL-6-METHOXYPHENOL HYDROXYLASE"/>
    <property type="match status" value="1"/>
</dbReference>
<dbReference type="GeneID" id="35874229"/>
<evidence type="ECO:0000313" key="10">
    <source>
        <dbReference type="EMBL" id="SFP91143.1"/>
    </source>
</evidence>
<dbReference type="Pfam" id="PF01494">
    <property type="entry name" value="FAD_binding_3"/>
    <property type="match status" value="1"/>
</dbReference>
<dbReference type="Gene3D" id="3.50.50.60">
    <property type="entry name" value="FAD/NAD(P)-binding domain"/>
    <property type="match status" value="2"/>
</dbReference>
<dbReference type="GO" id="GO:0071949">
    <property type="term" value="F:FAD binding"/>
    <property type="evidence" value="ECO:0007669"/>
    <property type="project" value="InterPro"/>
</dbReference>
<dbReference type="GO" id="GO:0006744">
    <property type="term" value="P:ubiquinone biosynthetic process"/>
    <property type="evidence" value="ECO:0007669"/>
    <property type="project" value="UniProtKB-UniPathway"/>
</dbReference>
<dbReference type="InterPro" id="IPR010971">
    <property type="entry name" value="UbiH/COQ6"/>
</dbReference>